<dbReference type="FunFam" id="3.40.630.10:FF:000084">
    <property type="entry name" value="Carboxypeptidase B2"/>
    <property type="match status" value="1"/>
</dbReference>
<dbReference type="GO" id="GO:0005615">
    <property type="term" value="C:extracellular space"/>
    <property type="evidence" value="ECO:0007669"/>
    <property type="project" value="TreeGrafter"/>
</dbReference>
<comment type="caution">
    <text evidence="11">Lacks conserved residue(s) required for the propagation of feature annotation.</text>
</comment>
<dbReference type="InterPro" id="IPR036990">
    <property type="entry name" value="M14A-like_propep"/>
</dbReference>
<dbReference type="GO" id="GO:0004181">
    <property type="term" value="F:metallocarboxypeptidase activity"/>
    <property type="evidence" value="ECO:0007669"/>
    <property type="project" value="InterPro"/>
</dbReference>
<evidence type="ECO:0000256" key="8">
    <source>
        <dbReference type="ARBA" id="ARBA00022833"/>
    </source>
</evidence>
<dbReference type="PANTHER" id="PTHR11705:SF91">
    <property type="entry name" value="FI01817P-RELATED"/>
    <property type="match status" value="1"/>
</dbReference>
<reference evidence="14" key="2">
    <citation type="submission" date="2023-05" db="EMBL/GenBank/DDBJ databases">
        <authorList>
            <person name="Fouks B."/>
        </authorList>
    </citation>
    <scope>NUCLEOTIDE SEQUENCE</scope>
    <source>
        <strain evidence="14">Stay&amp;Tobe</strain>
        <tissue evidence="14">Testes</tissue>
    </source>
</reference>
<dbReference type="Pfam" id="PF00246">
    <property type="entry name" value="Peptidase_M14"/>
    <property type="match status" value="1"/>
</dbReference>
<dbReference type="Pfam" id="PF02244">
    <property type="entry name" value="Propep_M14"/>
    <property type="match status" value="1"/>
</dbReference>
<dbReference type="InterPro" id="IPR000834">
    <property type="entry name" value="Peptidase_M14"/>
</dbReference>
<dbReference type="PROSITE" id="PS52035">
    <property type="entry name" value="PEPTIDASE_M14"/>
    <property type="match status" value="1"/>
</dbReference>
<dbReference type="PROSITE" id="PS00132">
    <property type="entry name" value="CARBOXYPEPT_ZN_1"/>
    <property type="match status" value="1"/>
</dbReference>
<name>A0AAD8A7Y5_DIPPU</name>
<gene>
    <name evidence="14" type="ORF">L9F63_014430</name>
</gene>
<keyword evidence="4" id="KW-0645">Protease</keyword>
<protein>
    <recommendedName>
        <fullName evidence="13">Peptidase M14 domain-containing protein</fullName>
    </recommendedName>
</protein>
<reference evidence="14" key="1">
    <citation type="journal article" date="2023" name="IScience">
        <title>Live-bearing cockroach genome reveals convergent evolutionary mechanisms linked to viviparity in insects and beyond.</title>
        <authorList>
            <person name="Fouks B."/>
            <person name="Harrison M.C."/>
            <person name="Mikhailova A.A."/>
            <person name="Marchal E."/>
            <person name="English S."/>
            <person name="Carruthers M."/>
            <person name="Jennings E.C."/>
            <person name="Chiamaka E.L."/>
            <person name="Frigard R.A."/>
            <person name="Pippel M."/>
            <person name="Attardo G.M."/>
            <person name="Benoit J.B."/>
            <person name="Bornberg-Bauer E."/>
            <person name="Tobe S.S."/>
        </authorList>
    </citation>
    <scope>NUCLEOTIDE SEQUENCE</scope>
    <source>
        <strain evidence="14">Stay&amp;Tobe</strain>
    </source>
</reference>
<sequence length="292" mass="33516">MLRSVLSLCLLTVVVIAQEEDAVSYEDYQLLRAYPSTPRQLHVLRELVHKRKYDGLVQLWSQHLLVGKRPSNGNQTELSADLLSAPQVLEDLVEQLDVSSISYDVLIHNLEEAIQSENPPTDPESEELESRGGHRLTWRRYHRYKDIDSYMEYLATTYPDICRTEVIGKSSQGRDLKLLKVSTGGDNIKPAIWIDGGLHAREWISPATVTYIMLQLVEFRDQHPELIDAVDWYIMPVANPDGYEYSHSTDRLWRKTRSGLKGSKSLGQENMLWSRSQQKLGFSLGRRSNSKF</sequence>
<evidence type="ECO:0000256" key="9">
    <source>
        <dbReference type="ARBA" id="ARBA00023049"/>
    </source>
</evidence>
<keyword evidence="8" id="KW-0862">Zinc</keyword>
<comment type="similarity">
    <text evidence="2 11">Belongs to the peptidase M14 family.</text>
</comment>
<keyword evidence="3" id="KW-0121">Carboxypeptidase</keyword>
<dbReference type="PANTHER" id="PTHR11705">
    <property type="entry name" value="PROTEASE FAMILY M14 CARBOXYPEPTIDASE A,B"/>
    <property type="match status" value="1"/>
</dbReference>
<feature type="chain" id="PRO_5041910410" description="Peptidase M14 domain-containing protein" evidence="12">
    <location>
        <begin position="18"/>
        <end position="292"/>
    </location>
</feature>
<feature type="domain" description="Peptidase M14" evidence="13">
    <location>
        <begin position="140"/>
        <end position="292"/>
    </location>
</feature>
<dbReference type="EMBL" id="JASPKZ010003067">
    <property type="protein sequence ID" value="KAJ9594114.1"/>
    <property type="molecule type" value="Genomic_DNA"/>
</dbReference>
<dbReference type="InterPro" id="IPR003146">
    <property type="entry name" value="M14A_act_pep"/>
</dbReference>
<evidence type="ECO:0000256" key="7">
    <source>
        <dbReference type="ARBA" id="ARBA00022801"/>
    </source>
</evidence>
<evidence type="ECO:0000256" key="12">
    <source>
        <dbReference type="SAM" id="SignalP"/>
    </source>
</evidence>
<dbReference type="SMART" id="SM00631">
    <property type="entry name" value="Zn_pept"/>
    <property type="match status" value="1"/>
</dbReference>
<keyword evidence="6 12" id="KW-0732">Signal</keyword>
<dbReference type="Gene3D" id="3.30.70.340">
    <property type="entry name" value="Metallocarboxypeptidase-like"/>
    <property type="match status" value="1"/>
</dbReference>
<accession>A0AAD8A7Y5</accession>
<evidence type="ECO:0000256" key="6">
    <source>
        <dbReference type="ARBA" id="ARBA00022729"/>
    </source>
</evidence>
<keyword evidence="10" id="KW-1015">Disulfide bond</keyword>
<dbReference type="InterPro" id="IPR057246">
    <property type="entry name" value="CARBOXYPEPT_ZN_1"/>
</dbReference>
<evidence type="ECO:0000256" key="1">
    <source>
        <dbReference type="ARBA" id="ARBA00001947"/>
    </source>
</evidence>
<dbReference type="GO" id="GO:0008270">
    <property type="term" value="F:zinc ion binding"/>
    <property type="evidence" value="ECO:0007669"/>
    <property type="project" value="InterPro"/>
</dbReference>
<dbReference type="Gene3D" id="3.40.630.10">
    <property type="entry name" value="Zn peptidases"/>
    <property type="match status" value="1"/>
</dbReference>
<evidence type="ECO:0000256" key="3">
    <source>
        <dbReference type="ARBA" id="ARBA00022645"/>
    </source>
</evidence>
<keyword evidence="9" id="KW-0482">Metalloprotease</keyword>
<evidence type="ECO:0000256" key="5">
    <source>
        <dbReference type="ARBA" id="ARBA00022723"/>
    </source>
</evidence>
<dbReference type="GO" id="GO:0006508">
    <property type="term" value="P:proteolysis"/>
    <property type="evidence" value="ECO:0007669"/>
    <property type="project" value="UniProtKB-KW"/>
</dbReference>
<dbReference type="PRINTS" id="PR00765">
    <property type="entry name" value="CRBOXYPTASEA"/>
</dbReference>
<evidence type="ECO:0000256" key="11">
    <source>
        <dbReference type="PROSITE-ProRule" id="PRU01379"/>
    </source>
</evidence>
<evidence type="ECO:0000256" key="2">
    <source>
        <dbReference type="ARBA" id="ARBA00005988"/>
    </source>
</evidence>
<keyword evidence="5" id="KW-0479">Metal-binding</keyword>
<proteinExistence type="inferred from homology"/>
<organism evidence="14 15">
    <name type="scientific">Diploptera punctata</name>
    <name type="common">Pacific beetle cockroach</name>
    <dbReference type="NCBI Taxonomy" id="6984"/>
    <lineage>
        <taxon>Eukaryota</taxon>
        <taxon>Metazoa</taxon>
        <taxon>Ecdysozoa</taxon>
        <taxon>Arthropoda</taxon>
        <taxon>Hexapoda</taxon>
        <taxon>Insecta</taxon>
        <taxon>Pterygota</taxon>
        <taxon>Neoptera</taxon>
        <taxon>Polyneoptera</taxon>
        <taxon>Dictyoptera</taxon>
        <taxon>Blattodea</taxon>
        <taxon>Blaberoidea</taxon>
        <taxon>Blaberidae</taxon>
        <taxon>Diplopterinae</taxon>
        <taxon>Diploptera</taxon>
    </lineage>
</organism>
<keyword evidence="7" id="KW-0378">Hydrolase</keyword>
<evidence type="ECO:0000256" key="4">
    <source>
        <dbReference type="ARBA" id="ARBA00022670"/>
    </source>
</evidence>
<evidence type="ECO:0000313" key="15">
    <source>
        <dbReference type="Proteomes" id="UP001233999"/>
    </source>
</evidence>
<evidence type="ECO:0000313" key="14">
    <source>
        <dbReference type="EMBL" id="KAJ9594114.1"/>
    </source>
</evidence>
<evidence type="ECO:0000259" key="13">
    <source>
        <dbReference type="PROSITE" id="PS52035"/>
    </source>
</evidence>
<dbReference type="SUPFAM" id="SSF54897">
    <property type="entry name" value="Protease propeptides/inhibitors"/>
    <property type="match status" value="1"/>
</dbReference>
<comment type="caution">
    <text evidence="14">The sequence shown here is derived from an EMBL/GenBank/DDBJ whole genome shotgun (WGS) entry which is preliminary data.</text>
</comment>
<comment type="cofactor">
    <cofactor evidence="1">
        <name>Zn(2+)</name>
        <dbReference type="ChEBI" id="CHEBI:29105"/>
    </cofactor>
</comment>
<keyword evidence="15" id="KW-1185">Reference proteome</keyword>
<evidence type="ECO:0000256" key="10">
    <source>
        <dbReference type="ARBA" id="ARBA00023157"/>
    </source>
</evidence>
<feature type="signal peptide" evidence="12">
    <location>
        <begin position="1"/>
        <end position="17"/>
    </location>
</feature>
<dbReference type="AlphaFoldDB" id="A0AAD8A7Y5"/>
<dbReference type="SUPFAM" id="SSF53187">
    <property type="entry name" value="Zn-dependent exopeptidases"/>
    <property type="match status" value="1"/>
</dbReference>
<dbReference type="Proteomes" id="UP001233999">
    <property type="component" value="Unassembled WGS sequence"/>
</dbReference>